<dbReference type="CDD" id="cd06267">
    <property type="entry name" value="PBP1_LacI_sugar_binding-like"/>
    <property type="match status" value="1"/>
</dbReference>
<dbReference type="PANTHER" id="PTHR30146">
    <property type="entry name" value="LACI-RELATED TRANSCRIPTIONAL REPRESSOR"/>
    <property type="match status" value="1"/>
</dbReference>
<dbReference type="AlphaFoldDB" id="A0A4V3E259"/>
<dbReference type="InterPro" id="IPR046335">
    <property type="entry name" value="LacI/GalR-like_sensor"/>
</dbReference>
<evidence type="ECO:0000313" key="6">
    <source>
        <dbReference type="Proteomes" id="UP000294752"/>
    </source>
</evidence>
<protein>
    <submittedName>
        <fullName evidence="5">LacI family transcriptional regulator</fullName>
    </submittedName>
</protein>
<dbReference type="Pfam" id="PF00356">
    <property type="entry name" value="LacI"/>
    <property type="match status" value="1"/>
</dbReference>
<dbReference type="EMBL" id="SNZV01000002">
    <property type="protein sequence ID" value="TDS15978.1"/>
    <property type="molecule type" value="Genomic_DNA"/>
</dbReference>
<dbReference type="PROSITE" id="PS50932">
    <property type="entry name" value="HTH_LACI_2"/>
    <property type="match status" value="1"/>
</dbReference>
<reference evidence="5 6" key="1">
    <citation type="submission" date="2019-03" db="EMBL/GenBank/DDBJ databases">
        <title>Genomic Encyclopedia of Type Strains, Phase III (KMG-III): the genomes of soil and plant-associated and newly described type strains.</title>
        <authorList>
            <person name="Whitman W."/>
        </authorList>
    </citation>
    <scope>NUCLEOTIDE SEQUENCE [LARGE SCALE GENOMIC DNA]</scope>
    <source>
        <strain evidence="5 6">CGMCC 1.12801</strain>
    </source>
</reference>
<dbReference type="SUPFAM" id="SSF47413">
    <property type="entry name" value="lambda repressor-like DNA-binding domains"/>
    <property type="match status" value="1"/>
</dbReference>
<dbReference type="Gene3D" id="1.10.260.40">
    <property type="entry name" value="lambda repressor-like DNA-binding domains"/>
    <property type="match status" value="1"/>
</dbReference>
<comment type="caution">
    <text evidence="5">The sequence shown here is derived from an EMBL/GenBank/DDBJ whole genome shotgun (WGS) entry which is preliminary data.</text>
</comment>
<evidence type="ECO:0000313" key="5">
    <source>
        <dbReference type="EMBL" id="TDS15978.1"/>
    </source>
</evidence>
<keyword evidence="2" id="KW-0238">DNA-binding</keyword>
<dbReference type="GO" id="GO:0003700">
    <property type="term" value="F:DNA-binding transcription factor activity"/>
    <property type="evidence" value="ECO:0007669"/>
    <property type="project" value="TreeGrafter"/>
</dbReference>
<sequence length="341" mass="38146">MAKTTLKNLAAALNMSVSTVSKALNDSYEISEVTKKRVREFARELNYQPNVLAQSLKTGKTQTIGIVLPKMTSPFESQILEGMQHAARERNYRVVIMVSMENEELEHAALQAMLDKGVDGLLFCPIHENSNVKLATQIIAHTPIVIFDRTDYPLETHKVGVLNADGTYNACQHLFESGRRRVAIFCGTKQGITAKRLAGYRQAHEERGLAIHQEYIVYCDVKTIEGLHAEMEQHILRLRALPQPPEAILGIADTITTHLLGVMAKLEIKVPEEIAVIGFANTDLALSLNPSLSTIRQPTKDIGEISVNKLIDVIDKNHRNQIEWEDIKLPTSIQLRRSTKI</sequence>
<keyword evidence="6" id="KW-1185">Reference proteome</keyword>
<dbReference type="InterPro" id="IPR028082">
    <property type="entry name" value="Peripla_BP_I"/>
</dbReference>
<evidence type="ECO:0000259" key="4">
    <source>
        <dbReference type="PROSITE" id="PS50932"/>
    </source>
</evidence>
<dbReference type="InterPro" id="IPR010982">
    <property type="entry name" value="Lambda_DNA-bd_dom_sf"/>
</dbReference>
<feature type="domain" description="HTH lacI-type" evidence="4">
    <location>
        <begin position="4"/>
        <end position="58"/>
    </location>
</feature>
<dbReference type="SMART" id="SM00354">
    <property type="entry name" value="HTH_LACI"/>
    <property type="match status" value="1"/>
</dbReference>
<evidence type="ECO:0000256" key="2">
    <source>
        <dbReference type="ARBA" id="ARBA00023125"/>
    </source>
</evidence>
<organism evidence="5 6">
    <name type="scientific">Sphingobacterium paludis</name>
    <dbReference type="NCBI Taxonomy" id="1476465"/>
    <lineage>
        <taxon>Bacteria</taxon>
        <taxon>Pseudomonadati</taxon>
        <taxon>Bacteroidota</taxon>
        <taxon>Sphingobacteriia</taxon>
        <taxon>Sphingobacteriales</taxon>
        <taxon>Sphingobacteriaceae</taxon>
        <taxon>Sphingobacterium</taxon>
    </lineage>
</organism>
<proteinExistence type="predicted"/>
<dbReference type="OrthoDB" id="9803256at2"/>
<dbReference type="Proteomes" id="UP000294752">
    <property type="component" value="Unassembled WGS sequence"/>
</dbReference>
<dbReference type="PANTHER" id="PTHR30146:SF109">
    <property type="entry name" value="HTH-TYPE TRANSCRIPTIONAL REGULATOR GALS"/>
    <property type="match status" value="1"/>
</dbReference>
<dbReference type="CDD" id="cd01392">
    <property type="entry name" value="HTH_LacI"/>
    <property type="match status" value="1"/>
</dbReference>
<evidence type="ECO:0000256" key="1">
    <source>
        <dbReference type="ARBA" id="ARBA00023015"/>
    </source>
</evidence>
<keyword evidence="1" id="KW-0805">Transcription regulation</keyword>
<dbReference type="InterPro" id="IPR000843">
    <property type="entry name" value="HTH_LacI"/>
</dbReference>
<dbReference type="Pfam" id="PF13377">
    <property type="entry name" value="Peripla_BP_3"/>
    <property type="match status" value="1"/>
</dbReference>
<dbReference type="SUPFAM" id="SSF53822">
    <property type="entry name" value="Periplasmic binding protein-like I"/>
    <property type="match status" value="1"/>
</dbReference>
<evidence type="ECO:0000256" key="3">
    <source>
        <dbReference type="ARBA" id="ARBA00023163"/>
    </source>
</evidence>
<dbReference type="GO" id="GO:0000976">
    <property type="term" value="F:transcription cis-regulatory region binding"/>
    <property type="evidence" value="ECO:0007669"/>
    <property type="project" value="TreeGrafter"/>
</dbReference>
<dbReference type="RefSeq" id="WP_133639260.1">
    <property type="nucleotide sequence ID" value="NZ_SNZV01000002.1"/>
</dbReference>
<accession>A0A4V3E259</accession>
<dbReference type="Gene3D" id="3.40.50.2300">
    <property type="match status" value="2"/>
</dbReference>
<keyword evidence="3" id="KW-0804">Transcription</keyword>
<gene>
    <name evidence="5" type="ORF">B0I21_102300</name>
</gene>
<name>A0A4V3E259_9SPHI</name>